<keyword evidence="1" id="KW-0472">Membrane</keyword>
<dbReference type="Proteomes" id="UP000783686">
    <property type="component" value="Unassembled WGS sequence"/>
</dbReference>
<dbReference type="EMBL" id="CAJFDH010000001">
    <property type="protein sequence ID" value="CAD5206838.1"/>
    <property type="molecule type" value="Genomic_DNA"/>
</dbReference>
<name>A0A811JU46_9BILA</name>
<dbReference type="AlphaFoldDB" id="A0A811JU46"/>
<gene>
    <name evidence="2" type="ORF">BOKJ2_LOCUS1522</name>
</gene>
<dbReference type="EMBL" id="CAJFCW020000001">
    <property type="protein sequence ID" value="CAG9083328.1"/>
    <property type="molecule type" value="Genomic_DNA"/>
</dbReference>
<feature type="transmembrane region" description="Helical" evidence="1">
    <location>
        <begin position="200"/>
        <end position="221"/>
    </location>
</feature>
<proteinExistence type="predicted"/>
<feature type="transmembrane region" description="Helical" evidence="1">
    <location>
        <begin position="9"/>
        <end position="27"/>
    </location>
</feature>
<dbReference type="Proteomes" id="UP000614601">
    <property type="component" value="Unassembled WGS sequence"/>
</dbReference>
<keyword evidence="3" id="KW-1185">Reference proteome</keyword>
<dbReference type="OrthoDB" id="5822207at2759"/>
<accession>A0A811JU46</accession>
<keyword evidence="1" id="KW-1133">Transmembrane helix</keyword>
<keyword evidence="1" id="KW-0812">Transmembrane</keyword>
<evidence type="ECO:0000256" key="1">
    <source>
        <dbReference type="SAM" id="Phobius"/>
    </source>
</evidence>
<comment type="caution">
    <text evidence="2">The sequence shown here is derived from an EMBL/GenBank/DDBJ whole genome shotgun (WGS) entry which is preliminary data.</text>
</comment>
<protein>
    <submittedName>
        <fullName evidence="2">Uncharacterized protein</fullName>
    </submittedName>
</protein>
<feature type="transmembrane region" description="Helical" evidence="1">
    <location>
        <begin position="233"/>
        <end position="256"/>
    </location>
</feature>
<evidence type="ECO:0000313" key="3">
    <source>
        <dbReference type="Proteomes" id="UP000614601"/>
    </source>
</evidence>
<evidence type="ECO:0000313" key="2">
    <source>
        <dbReference type="EMBL" id="CAD5206838.1"/>
    </source>
</evidence>
<reference evidence="2" key="1">
    <citation type="submission" date="2020-09" db="EMBL/GenBank/DDBJ databases">
        <authorList>
            <person name="Kikuchi T."/>
        </authorList>
    </citation>
    <scope>NUCLEOTIDE SEQUENCE</scope>
    <source>
        <strain evidence="2">SH1</strain>
    </source>
</reference>
<feature type="transmembrane region" description="Helical" evidence="1">
    <location>
        <begin position="276"/>
        <end position="298"/>
    </location>
</feature>
<organism evidence="2 3">
    <name type="scientific">Bursaphelenchus okinawaensis</name>
    <dbReference type="NCBI Taxonomy" id="465554"/>
    <lineage>
        <taxon>Eukaryota</taxon>
        <taxon>Metazoa</taxon>
        <taxon>Ecdysozoa</taxon>
        <taxon>Nematoda</taxon>
        <taxon>Chromadorea</taxon>
        <taxon>Rhabditida</taxon>
        <taxon>Tylenchina</taxon>
        <taxon>Tylenchomorpha</taxon>
        <taxon>Aphelenchoidea</taxon>
        <taxon>Aphelenchoididae</taxon>
        <taxon>Bursaphelenchus</taxon>
    </lineage>
</organism>
<sequence length="316" mass="36183">MSSIAKSKLVITLVVVVEAVLLTAWLVREYFEFDYTCFISQLQYKDVDSDLLPEDAARLRKSRDVFAFSQTETDVQMETLLSIDNVNGIRTKTTRNKSYLGLRKRRKKKPNSKAIPSTTTSPIIYTVSLSNIDSKELEFTVTEDTTTTYPTTIDMDVIGCADCNINQTSEVIPTQDQALMLELQYFSQHMICFGRTLLDFWSLLQVVSTSLMLVGIWMNLIYMLTPFLVLKMLFLVVSFIYGVTLTVFSVTLFILVKEMKWQTLIDWVSFALIMDILFIVVSFNFLLILQCCDSIFVAPPTKRRRSLATYNIVNDV</sequence>